<keyword evidence="2" id="KW-1185">Reference proteome</keyword>
<reference evidence="1 2" key="1">
    <citation type="journal article" date="2022" name="Plant J.">
        <title>Chromosome-level genome of Camellia lanceoleosa provides a valuable resource for understanding genome evolution and self-incompatibility.</title>
        <authorList>
            <person name="Gong W."/>
            <person name="Xiao S."/>
            <person name="Wang L."/>
            <person name="Liao Z."/>
            <person name="Chang Y."/>
            <person name="Mo W."/>
            <person name="Hu G."/>
            <person name="Li W."/>
            <person name="Zhao G."/>
            <person name="Zhu H."/>
            <person name="Hu X."/>
            <person name="Ji K."/>
            <person name="Xiang X."/>
            <person name="Song Q."/>
            <person name="Yuan D."/>
            <person name="Jin S."/>
            <person name="Zhang L."/>
        </authorList>
    </citation>
    <scope>NUCLEOTIDE SEQUENCE [LARGE SCALE GENOMIC DNA]</scope>
    <source>
        <strain evidence="1">SQ_2022a</strain>
    </source>
</reference>
<name>A0ACC0IHW7_9ERIC</name>
<dbReference type="Proteomes" id="UP001060215">
    <property type="component" value="Chromosome 6"/>
</dbReference>
<gene>
    <name evidence="1" type="ORF">LOK49_LG03G00564</name>
</gene>
<dbReference type="EMBL" id="CM045763">
    <property type="protein sequence ID" value="KAI8023421.1"/>
    <property type="molecule type" value="Genomic_DNA"/>
</dbReference>
<proteinExistence type="predicted"/>
<protein>
    <submittedName>
        <fullName evidence="1">Cytosolic sulfotransferase 12</fullName>
    </submittedName>
</protein>
<comment type="caution">
    <text evidence="1">The sequence shown here is derived from an EMBL/GenBank/DDBJ whole genome shotgun (WGS) entry which is preliminary data.</text>
</comment>
<sequence length="110" mass="12812">MATSQPPLFPPKYLQEDDLTQECKELLSFLPKEKGWVVSHLYQYQGFWYSSWELQGVIAWQQHFQAQDTDILLVTTPKSGTTWLWQSCSHRESDTLSRHEPTPIACKQSP</sequence>
<organism evidence="1 2">
    <name type="scientific">Camellia lanceoleosa</name>
    <dbReference type="NCBI Taxonomy" id="1840588"/>
    <lineage>
        <taxon>Eukaryota</taxon>
        <taxon>Viridiplantae</taxon>
        <taxon>Streptophyta</taxon>
        <taxon>Embryophyta</taxon>
        <taxon>Tracheophyta</taxon>
        <taxon>Spermatophyta</taxon>
        <taxon>Magnoliopsida</taxon>
        <taxon>eudicotyledons</taxon>
        <taxon>Gunneridae</taxon>
        <taxon>Pentapetalae</taxon>
        <taxon>asterids</taxon>
        <taxon>Ericales</taxon>
        <taxon>Theaceae</taxon>
        <taxon>Camellia</taxon>
    </lineage>
</organism>
<evidence type="ECO:0000313" key="1">
    <source>
        <dbReference type="EMBL" id="KAI8023421.1"/>
    </source>
</evidence>
<evidence type="ECO:0000313" key="2">
    <source>
        <dbReference type="Proteomes" id="UP001060215"/>
    </source>
</evidence>
<accession>A0ACC0IHW7</accession>